<dbReference type="InterPro" id="IPR051450">
    <property type="entry name" value="Gfo/Idh/MocA_Oxidoreductases"/>
</dbReference>
<evidence type="ECO:0008006" key="4">
    <source>
        <dbReference type="Google" id="ProtNLM"/>
    </source>
</evidence>
<feature type="domain" description="GFO/IDH/MocA-like oxidoreductase" evidence="2">
    <location>
        <begin position="68"/>
        <end position="186"/>
    </location>
</feature>
<evidence type="ECO:0000313" key="3">
    <source>
        <dbReference type="EMBL" id="SVE41516.1"/>
    </source>
</evidence>
<dbReference type="Gene3D" id="3.40.50.720">
    <property type="entry name" value="NAD(P)-binding Rossmann-like Domain"/>
    <property type="match status" value="1"/>
</dbReference>
<dbReference type="SUPFAM" id="SSF51735">
    <property type="entry name" value="NAD(P)-binding Rossmann-fold domains"/>
    <property type="match status" value="1"/>
</dbReference>
<dbReference type="InterPro" id="IPR036291">
    <property type="entry name" value="NAD(P)-bd_dom_sf"/>
</dbReference>
<protein>
    <recommendedName>
        <fullName evidence="4">Gfo/Idh/MocA-like oxidoreductase N-terminal domain-containing protein</fullName>
    </recommendedName>
</protein>
<dbReference type="PANTHER" id="PTHR43377">
    <property type="entry name" value="BILIVERDIN REDUCTASE A"/>
    <property type="match status" value="1"/>
</dbReference>
<dbReference type="InterPro" id="IPR000683">
    <property type="entry name" value="Gfo/Idh/MocA-like_OxRdtase_N"/>
</dbReference>
<dbReference type="PANTHER" id="PTHR43377:SF1">
    <property type="entry name" value="BILIVERDIN REDUCTASE A"/>
    <property type="match status" value="1"/>
</dbReference>
<feature type="non-terminal residue" evidence="3">
    <location>
        <position position="236"/>
    </location>
</feature>
<dbReference type="EMBL" id="UINC01215699">
    <property type="protein sequence ID" value="SVE41516.1"/>
    <property type="molecule type" value="Genomic_DNA"/>
</dbReference>
<organism evidence="3">
    <name type="scientific">marine metagenome</name>
    <dbReference type="NCBI Taxonomy" id="408172"/>
    <lineage>
        <taxon>unclassified sequences</taxon>
        <taxon>metagenomes</taxon>
        <taxon>ecological metagenomes</taxon>
    </lineage>
</organism>
<proteinExistence type="predicted"/>
<accession>A0A383DAI1</accession>
<gene>
    <name evidence="3" type="ORF">METZ01_LOCUS494370</name>
</gene>
<dbReference type="InterPro" id="IPR055170">
    <property type="entry name" value="GFO_IDH_MocA-like_dom"/>
</dbReference>
<dbReference type="GO" id="GO:0000166">
    <property type="term" value="F:nucleotide binding"/>
    <property type="evidence" value="ECO:0007669"/>
    <property type="project" value="InterPro"/>
</dbReference>
<dbReference type="Pfam" id="PF22725">
    <property type="entry name" value="GFO_IDH_MocA_C3"/>
    <property type="match status" value="1"/>
</dbReference>
<evidence type="ECO:0000259" key="1">
    <source>
        <dbReference type="Pfam" id="PF01408"/>
    </source>
</evidence>
<dbReference type="Gene3D" id="3.30.360.10">
    <property type="entry name" value="Dihydrodipicolinate Reductase, domain 2"/>
    <property type="match status" value="1"/>
</dbReference>
<feature type="non-terminal residue" evidence="3">
    <location>
        <position position="1"/>
    </location>
</feature>
<dbReference type="AlphaFoldDB" id="A0A383DAI1"/>
<sequence>IDAVVLATPHSHHENQIISSAKAGKHVFCEKPLALTKRSAERSINACESAGVILGVGHERRFEPAMIEIRRMIKTGELGKIMHVEANFSHDKLANLPPDNWRVSSKESPAAAMTATGIHLTDAYLNMFGPIKEVYAQTARRNDANKNGDVLSFQVRFQNGATGFFNSVLETPLYLRYCVFGSDAWVEARDYHHPSEVGSTYFSVCREEGEVQSTTYAWEDTVRLNFDAFAEACLGG</sequence>
<feature type="domain" description="Gfo/Idh/MocA-like oxidoreductase N-terminal" evidence="1">
    <location>
        <begin position="1"/>
        <end position="58"/>
    </location>
</feature>
<dbReference type="SUPFAM" id="SSF55347">
    <property type="entry name" value="Glyceraldehyde-3-phosphate dehydrogenase-like, C-terminal domain"/>
    <property type="match status" value="1"/>
</dbReference>
<name>A0A383DAI1_9ZZZZ</name>
<evidence type="ECO:0000259" key="2">
    <source>
        <dbReference type="Pfam" id="PF22725"/>
    </source>
</evidence>
<dbReference type="Pfam" id="PF01408">
    <property type="entry name" value="GFO_IDH_MocA"/>
    <property type="match status" value="1"/>
</dbReference>
<reference evidence="3" key="1">
    <citation type="submission" date="2018-05" db="EMBL/GenBank/DDBJ databases">
        <authorList>
            <person name="Lanie J.A."/>
            <person name="Ng W.-L."/>
            <person name="Kazmierczak K.M."/>
            <person name="Andrzejewski T.M."/>
            <person name="Davidsen T.M."/>
            <person name="Wayne K.J."/>
            <person name="Tettelin H."/>
            <person name="Glass J.I."/>
            <person name="Rusch D."/>
            <person name="Podicherti R."/>
            <person name="Tsui H.-C.T."/>
            <person name="Winkler M.E."/>
        </authorList>
    </citation>
    <scope>NUCLEOTIDE SEQUENCE</scope>
</reference>